<accession>A0A7G5N1E8</accession>
<dbReference type="GeneID" id="75053828"/>
<name>A0A7G5N1E8_9FIRM</name>
<dbReference type="EMBL" id="CP039126">
    <property type="protein sequence ID" value="QMW80691.1"/>
    <property type="molecule type" value="Genomic_DNA"/>
</dbReference>
<proteinExistence type="predicted"/>
<sequence length="94" mass="11096">MKLYRFYLDDNALVREILDVEEKPKTYTIIGCDWRQRIAKEDTGAVDCRKRVHLLEDDRKKPWMSSWVTILMRSADMTSIMSSSPGDFGKYLIF</sequence>
<protein>
    <submittedName>
        <fullName evidence="1">Uncharacterized protein</fullName>
    </submittedName>
</protein>
<gene>
    <name evidence="1" type="ORF">E5259_25655</name>
</gene>
<dbReference type="Proteomes" id="UP000515789">
    <property type="component" value="Chromosome"/>
</dbReference>
<organism evidence="1 2">
    <name type="scientific">Blautia producta</name>
    <dbReference type="NCBI Taxonomy" id="33035"/>
    <lineage>
        <taxon>Bacteria</taxon>
        <taxon>Bacillati</taxon>
        <taxon>Bacillota</taxon>
        <taxon>Clostridia</taxon>
        <taxon>Lachnospirales</taxon>
        <taxon>Lachnospiraceae</taxon>
        <taxon>Blautia</taxon>
    </lineage>
</organism>
<reference evidence="1 2" key="1">
    <citation type="submission" date="2019-04" db="EMBL/GenBank/DDBJ databases">
        <authorList>
            <person name="Schori C."/>
            <person name="Ahrens C."/>
        </authorList>
    </citation>
    <scope>NUCLEOTIDE SEQUENCE [LARGE SCALE GENOMIC DNA]</scope>
    <source>
        <strain evidence="1 2">DSM 2950</strain>
    </source>
</reference>
<dbReference type="AlphaFoldDB" id="A0A7G5N1E8"/>
<evidence type="ECO:0000313" key="1">
    <source>
        <dbReference type="EMBL" id="QMW80691.1"/>
    </source>
</evidence>
<evidence type="ECO:0000313" key="2">
    <source>
        <dbReference type="Proteomes" id="UP000515789"/>
    </source>
</evidence>
<dbReference type="RefSeq" id="WP_018596613.1">
    <property type="nucleotide sequence ID" value="NZ_CABLBP010000031.1"/>
</dbReference>